<dbReference type="Proteomes" id="UP000295606">
    <property type="component" value="Unassembled WGS sequence"/>
</dbReference>
<evidence type="ECO:0000313" key="2">
    <source>
        <dbReference type="Proteomes" id="UP000295606"/>
    </source>
</evidence>
<keyword evidence="1" id="KW-0808">Transferase</keyword>
<dbReference type="RefSeq" id="WP_133181732.1">
    <property type="nucleotide sequence ID" value="NZ_SMOD01000005.1"/>
</dbReference>
<protein>
    <submittedName>
        <fullName evidence="1">Class I SAM-dependent methyltransferase</fullName>
    </submittedName>
</protein>
<keyword evidence="1" id="KW-0489">Methyltransferase</keyword>
<dbReference type="AlphaFoldDB" id="A0A4R5LHZ6"/>
<evidence type="ECO:0000313" key="1">
    <source>
        <dbReference type="EMBL" id="TDG09063.1"/>
    </source>
</evidence>
<sequence length="259" mass="29738">MWSIDGITDRTFRAKFLDVPDAMSAWLNEVGGFEGKDVLEFGCGEATAALGIALRYHPRRLVATEIQSSELDRAIPLAREQLGLNELPLNLELTKVDPAERLDHTGRFDIAYSWSVFEHVRQDLIADCLTKIFDVLRPGGYMFLQTTPLYYSAFGSHFAQWIPMPWAHLSMQHNLLCDEIRRQVTDSDECRILLSMYETLNRATDSHILDTARSVGFEIVREHRTYDAFPIPEQLLRIYQESVLRTNQLVFLARRSADD</sequence>
<reference evidence="1 2" key="1">
    <citation type="submission" date="2019-03" db="EMBL/GenBank/DDBJ databases">
        <title>Paraburkholderia sp. isolated from native Mimosa gymnas in Guartela State Park, Brazil.</title>
        <authorList>
            <person name="Paulitsch F."/>
            <person name="Hungria M."/>
            <person name="Delamuta J.R.M."/>
            <person name="Ribeiro R.A."/>
            <person name="Dall'Agnol R."/>
            <person name="Silva J.S.B."/>
        </authorList>
    </citation>
    <scope>NUCLEOTIDE SEQUENCE [LARGE SCALE GENOMIC DNA]</scope>
    <source>
        <strain evidence="1 2">CNPSo 3008</strain>
    </source>
</reference>
<name>A0A4R5LHZ6_9BURK</name>
<dbReference type="OrthoDB" id="5447865at2"/>
<proteinExistence type="predicted"/>
<dbReference type="Gene3D" id="3.40.50.150">
    <property type="entry name" value="Vaccinia Virus protein VP39"/>
    <property type="match status" value="1"/>
</dbReference>
<gene>
    <name evidence="1" type="ORF">E1N52_07955</name>
</gene>
<dbReference type="GO" id="GO:0032259">
    <property type="term" value="P:methylation"/>
    <property type="evidence" value="ECO:0007669"/>
    <property type="project" value="UniProtKB-KW"/>
</dbReference>
<dbReference type="CDD" id="cd02440">
    <property type="entry name" value="AdoMet_MTases"/>
    <property type="match status" value="1"/>
</dbReference>
<organism evidence="1 2">
    <name type="scientific">Paraburkholderia guartelaensis</name>
    <dbReference type="NCBI Taxonomy" id="2546446"/>
    <lineage>
        <taxon>Bacteria</taxon>
        <taxon>Pseudomonadati</taxon>
        <taxon>Pseudomonadota</taxon>
        <taxon>Betaproteobacteria</taxon>
        <taxon>Burkholderiales</taxon>
        <taxon>Burkholderiaceae</taxon>
        <taxon>Paraburkholderia</taxon>
    </lineage>
</organism>
<dbReference type="InterPro" id="IPR029063">
    <property type="entry name" value="SAM-dependent_MTases_sf"/>
</dbReference>
<dbReference type="EMBL" id="SMOD01000005">
    <property type="protein sequence ID" value="TDG09063.1"/>
    <property type="molecule type" value="Genomic_DNA"/>
</dbReference>
<dbReference type="SUPFAM" id="SSF53335">
    <property type="entry name" value="S-adenosyl-L-methionine-dependent methyltransferases"/>
    <property type="match status" value="1"/>
</dbReference>
<dbReference type="GO" id="GO:0008168">
    <property type="term" value="F:methyltransferase activity"/>
    <property type="evidence" value="ECO:0007669"/>
    <property type="project" value="UniProtKB-KW"/>
</dbReference>
<accession>A0A4R5LHZ6</accession>
<comment type="caution">
    <text evidence="1">The sequence shown here is derived from an EMBL/GenBank/DDBJ whole genome shotgun (WGS) entry which is preliminary data.</text>
</comment>
<dbReference type="Pfam" id="PF13489">
    <property type="entry name" value="Methyltransf_23"/>
    <property type="match status" value="1"/>
</dbReference>